<reference evidence="2" key="1">
    <citation type="submission" date="2025-08" db="UniProtKB">
        <authorList>
            <consortium name="RefSeq"/>
        </authorList>
    </citation>
    <scope>IDENTIFICATION</scope>
    <source>
        <tissue evidence="2">Leaves</tissue>
    </source>
</reference>
<dbReference type="PANTHER" id="PTHR47481:SF10">
    <property type="entry name" value="COPIA-LIKE POLYPROTEIN_RETROTRANSPOSON"/>
    <property type="match status" value="1"/>
</dbReference>
<proteinExistence type="predicted"/>
<name>A0A2I4GCA0_JUGRE</name>
<keyword evidence="1" id="KW-1185">Reference proteome</keyword>
<dbReference type="RefSeq" id="XP_018841541.1">
    <property type="nucleotide sequence ID" value="XM_018985996.2"/>
</dbReference>
<gene>
    <name evidence="2" type="primary">LOC109006644</name>
</gene>
<dbReference type="OrthoDB" id="1937754at2759"/>
<dbReference type="AlphaFoldDB" id="A0A2I4GCA0"/>
<dbReference type="GeneID" id="109006644"/>
<sequence length="259" mass="28817">MTDFMRTIRHVGATCRMLVSYSGKSNNFTRKLYHDNLSYSRVITYLLNGLGSSYEAFITSVTTRAETISSHELYQLLLIHESRASHQNKSITSSLEPSINLSVARNRGRGFSHSGGQGRGRGRHFHNNRGGCLSPSSFSSQQQYSSHRPTCQYSGSYSIRVGDGSGISIHNFGDSCFSSSSSSFFVQNLLHVPDITKNLVFVLHFCIDNSCYFEFHSSHFNVKDNKIKKVLLTGPTPNGLYVFPSKLIQPSSPTTHLGE</sequence>
<organism evidence="1 2">
    <name type="scientific">Juglans regia</name>
    <name type="common">English walnut</name>
    <dbReference type="NCBI Taxonomy" id="51240"/>
    <lineage>
        <taxon>Eukaryota</taxon>
        <taxon>Viridiplantae</taxon>
        <taxon>Streptophyta</taxon>
        <taxon>Embryophyta</taxon>
        <taxon>Tracheophyta</taxon>
        <taxon>Spermatophyta</taxon>
        <taxon>Magnoliopsida</taxon>
        <taxon>eudicotyledons</taxon>
        <taxon>Gunneridae</taxon>
        <taxon>Pentapetalae</taxon>
        <taxon>rosids</taxon>
        <taxon>fabids</taxon>
        <taxon>Fagales</taxon>
        <taxon>Juglandaceae</taxon>
        <taxon>Juglans</taxon>
    </lineage>
</organism>
<dbReference type="KEGG" id="jre:109006644"/>
<protein>
    <submittedName>
        <fullName evidence="2">Uncharacterized protein LOC109006644</fullName>
    </submittedName>
</protein>
<accession>A0A2I4GCA0</accession>
<evidence type="ECO:0000313" key="1">
    <source>
        <dbReference type="Proteomes" id="UP000235220"/>
    </source>
</evidence>
<dbReference type="Proteomes" id="UP000235220">
    <property type="component" value="Chromosome 7"/>
</dbReference>
<dbReference type="Gramene" id="Jr07_23600_p1">
    <property type="protein sequence ID" value="cds.Jr07_23600_p1"/>
    <property type="gene ID" value="Jr07_23600"/>
</dbReference>
<evidence type="ECO:0000313" key="2">
    <source>
        <dbReference type="RefSeq" id="XP_018841541.1"/>
    </source>
</evidence>
<dbReference type="PANTHER" id="PTHR47481">
    <property type="match status" value="1"/>
</dbReference>